<dbReference type="EMBL" id="CM023481">
    <property type="protein sequence ID" value="KAH6944852.1"/>
    <property type="molecule type" value="Genomic_DNA"/>
</dbReference>
<accession>A0ACB7TBF4</accession>
<sequence length="169" mass="18250">MITWHFSLFLNEQLRRVLDKRSRKRAAARGVNPASFSRGAGRRRGGTPRVTWALLWAEVTFLSPAAASHGATGGRREAPQPAVLLLSVVRHRSEPFGWSALCRLSFRALRQADPITADGTTLHPSSYTACTPPLSSISQGASPPGATPQSPAHTADFFVPSVRVSTGFF</sequence>
<evidence type="ECO:0000313" key="2">
    <source>
        <dbReference type="Proteomes" id="UP000821845"/>
    </source>
</evidence>
<proteinExistence type="predicted"/>
<organism evidence="1 2">
    <name type="scientific">Hyalomma asiaticum</name>
    <name type="common">Tick</name>
    <dbReference type="NCBI Taxonomy" id="266040"/>
    <lineage>
        <taxon>Eukaryota</taxon>
        <taxon>Metazoa</taxon>
        <taxon>Ecdysozoa</taxon>
        <taxon>Arthropoda</taxon>
        <taxon>Chelicerata</taxon>
        <taxon>Arachnida</taxon>
        <taxon>Acari</taxon>
        <taxon>Parasitiformes</taxon>
        <taxon>Ixodida</taxon>
        <taxon>Ixodoidea</taxon>
        <taxon>Ixodidae</taxon>
        <taxon>Hyalomminae</taxon>
        <taxon>Hyalomma</taxon>
    </lineage>
</organism>
<keyword evidence="2" id="KW-1185">Reference proteome</keyword>
<comment type="caution">
    <text evidence="1">The sequence shown here is derived from an EMBL/GenBank/DDBJ whole genome shotgun (WGS) entry which is preliminary data.</text>
</comment>
<evidence type="ECO:0000313" key="1">
    <source>
        <dbReference type="EMBL" id="KAH6944852.1"/>
    </source>
</evidence>
<gene>
    <name evidence="1" type="ORF">HPB50_005583</name>
</gene>
<name>A0ACB7TBF4_HYAAI</name>
<protein>
    <submittedName>
        <fullName evidence="1">Uncharacterized protein</fullName>
    </submittedName>
</protein>
<reference evidence="1" key="1">
    <citation type="submission" date="2020-05" db="EMBL/GenBank/DDBJ databases">
        <title>Large-scale comparative analyses of tick genomes elucidate their genetic diversity and vector capacities.</title>
        <authorList>
            <person name="Jia N."/>
            <person name="Wang J."/>
            <person name="Shi W."/>
            <person name="Du L."/>
            <person name="Sun Y."/>
            <person name="Zhan W."/>
            <person name="Jiang J."/>
            <person name="Wang Q."/>
            <person name="Zhang B."/>
            <person name="Ji P."/>
            <person name="Sakyi L.B."/>
            <person name="Cui X."/>
            <person name="Yuan T."/>
            <person name="Jiang B."/>
            <person name="Yang W."/>
            <person name="Lam T.T.-Y."/>
            <person name="Chang Q."/>
            <person name="Ding S."/>
            <person name="Wang X."/>
            <person name="Zhu J."/>
            <person name="Ruan X."/>
            <person name="Zhao L."/>
            <person name="Wei J."/>
            <person name="Que T."/>
            <person name="Du C."/>
            <person name="Cheng J."/>
            <person name="Dai P."/>
            <person name="Han X."/>
            <person name="Huang E."/>
            <person name="Gao Y."/>
            <person name="Liu J."/>
            <person name="Shao H."/>
            <person name="Ye R."/>
            <person name="Li L."/>
            <person name="Wei W."/>
            <person name="Wang X."/>
            <person name="Wang C."/>
            <person name="Yang T."/>
            <person name="Huo Q."/>
            <person name="Li W."/>
            <person name="Guo W."/>
            <person name="Chen H."/>
            <person name="Zhou L."/>
            <person name="Ni X."/>
            <person name="Tian J."/>
            <person name="Zhou Y."/>
            <person name="Sheng Y."/>
            <person name="Liu T."/>
            <person name="Pan Y."/>
            <person name="Xia L."/>
            <person name="Li J."/>
            <person name="Zhao F."/>
            <person name="Cao W."/>
        </authorList>
    </citation>
    <scope>NUCLEOTIDE SEQUENCE</scope>
    <source>
        <strain evidence="1">Hyas-2018</strain>
    </source>
</reference>
<dbReference type="Proteomes" id="UP000821845">
    <property type="component" value="Chromosome 1"/>
</dbReference>